<dbReference type="SUPFAM" id="SSF50998">
    <property type="entry name" value="Quinoprotein alcohol dehydrogenase-like"/>
    <property type="match status" value="1"/>
</dbReference>
<dbReference type="InterPro" id="IPR036812">
    <property type="entry name" value="NAD(P)_OxRdtase_dom_sf"/>
</dbReference>
<dbReference type="SMART" id="SM00558">
    <property type="entry name" value="JmjC"/>
    <property type="match status" value="1"/>
</dbReference>
<dbReference type="InterPro" id="IPR018391">
    <property type="entry name" value="PQQ_b-propeller_rpt"/>
</dbReference>
<protein>
    <submittedName>
        <fullName evidence="4">Uncharacterized protein LOC100370566</fullName>
    </submittedName>
</protein>
<dbReference type="InterPro" id="IPR018170">
    <property type="entry name" value="Aldo/ket_reductase_CS"/>
</dbReference>
<dbReference type="PRINTS" id="PR00069">
    <property type="entry name" value="ALDKETRDTASE"/>
</dbReference>
<dbReference type="Gene3D" id="2.130.10.10">
    <property type="entry name" value="YVTN repeat-like/Quinoprotein amine dehydrogenase"/>
    <property type="match status" value="2"/>
</dbReference>
<dbReference type="PROSITE" id="PS00062">
    <property type="entry name" value="ALDOKETO_REDUCTASE_2"/>
    <property type="match status" value="1"/>
</dbReference>
<dbReference type="CDD" id="cd19071">
    <property type="entry name" value="AKR_AKR1-5-like"/>
    <property type="match status" value="1"/>
</dbReference>
<dbReference type="InterPro" id="IPR015943">
    <property type="entry name" value="WD40/YVTN_repeat-like_dom_sf"/>
</dbReference>
<dbReference type="Pfam" id="PF00248">
    <property type="entry name" value="Aldo_ket_red"/>
    <property type="match status" value="1"/>
</dbReference>
<name>A0ABM0GUB2_SACKO</name>
<keyword evidence="3" id="KW-1185">Reference proteome</keyword>
<evidence type="ECO:0000313" key="3">
    <source>
        <dbReference type="Proteomes" id="UP000694865"/>
    </source>
</evidence>
<dbReference type="SUPFAM" id="SSF51197">
    <property type="entry name" value="Clavaminate synthase-like"/>
    <property type="match status" value="1"/>
</dbReference>
<dbReference type="PROSITE" id="PS51184">
    <property type="entry name" value="JMJC"/>
    <property type="match status" value="1"/>
</dbReference>
<dbReference type="Gene3D" id="2.60.120.650">
    <property type="entry name" value="Cupin"/>
    <property type="match status" value="1"/>
</dbReference>
<dbReference type="InterPro" id="IPR041667">
    <property type="entry name" value="Cupin_8"/>
</dbReference>
<sequence length="1062" mass="120136">MQWVGVLAFCIHWLICIYANAESSAIKGHLEHFGSHRQPLEGIDVVETKLNSSVFYTNYVQKSKPLLIKGGGVRWPATELWKDEEYLIENFGEEVFRVDLRKVWDDEHPPRMNMFLKDFLKTYKEKAIYLDSPFPSSELLHDAYIPSVLECSEFSSKIESANLLFSSGNTSYVLHQDGYENIITLVAGKKKFFLAHPRDSHKLYANQFTTLPGLSPVLPDKVDMEKFPLVADLEYYEVEMEAGDQLYVPMFWWHQVRSFNSPNIAVSLWFYIFDHDEDLTRMNIDPDINIEESSLLYLKYIAKQPDTIKCKKMSKNKKLAVALKENRPEEYQNANVMIETPPDKLMLSGYTLPVLGFGTGLLSDKTYQAVKYALEVGYRLIDTSQGYPRSEEDIGKAIKDSGIPRSEIIIVDKVHPKYLGYHSTIKSVEESLKKLQTDYVDIFLIHSIDCDDFLLTCDMDKLEGTWKDTWKALEALTKEGKIRSIGVSNFDLPLMTELMEIATIPVSIVQNQFDVLNRDDDVRKFCSDHNIQYMGYSSLGRMWTFEHNVAENPVLNNPVIQHIAISQQRTVPNIALRWAIYHDVIVIPSSANEHHILTNIQSLEVILNEDEMEEMDNIPVIDLDKLDNAMDLAERQGKLKNGQFLTNSVIEFITTYMIDVNTNDPNIGTCTTENCGENENKYTESAQKEYEWVKPDKPGSAVTLYEKVNLEDETIYFGAENSYMYAMDAKTGNIKWKFQTSYSDLASCAVFSQDGRTIYFGGEDAYFYALSAVDGSVQWTFETDGSIISSPVLGVDGSIYFGSVDGNMYALYPNGQLKWKKDLIDEIWASPDILNMDDKEYIYITVLSGYVPNIFALDGKDGSTIFSINVGGDGLFASPRLSLDNSTVYLCEINGRIHARDSRSGQLKEIVRIENAEINSTPAVNQNAVIVATSSGNVIGLHLDSLNTIWETFIGGNIMSSPYMGPNNKIYIGSGDGRILAINETDGALIWSKQTGKKDVWCTPRLDNDGRLFIGAFDEHMYALNATTGEEIWKTKIGAPIIGSPLITSKYRQLTPWEIANL</sequence>
<proteinExistence type="predicted"/>
<accession>A0ABM0GUB2</accession>
<dbReference type="SUPFAM" id="SSF51430">
    <property type="entry name" value="NAD(P)-linked oxidoreductase"/>
    <property type="match status" value="1"/>
</dbReference>
<dbReference type="Pfam" id="PF13360">
    <property type="entry name" value="PQQ_2"/>
    <property type="match status" value="2"/>
</dbReference>
<evidence type="ECO:0000256" key="1">
    <source>
        <dbReference type="SAM" id="SignalP"/>
    </source>
</evidence>
<feature type="domain" description="JmjC" evidence="2">
    <location>
        <begin position="134"/>
        <end position="287"/>
    </location>
</feature>
<reference evidence="4" key="1">
    <citation type="submission" date="2025-08" db="UniProtKB">
        <authorList>
            <consortium name="RefSeq"/>
        </authorList>
    </citation>
    <scope>IDENTIFICATION</scope>
    <source>
        <tissue evidence="4">Testes</tissue>
    </source>
</reference>
<organism evidence="3 4">
    <name type="scientific">Saccoglossus kowalevskii</name>
    <name type="common">Acorn worm</name>
    <dbReference type="NCBI Taxonomy" id="10224"/>
    <lineage>
        <taxon>Eukaryota</taxon>
        <taxon>Metazoa</taxon>
        <taxon>Hemichordata</taxon>
        <taxon>Enteropneusta</taxon>
        <taxon>Harrimaniidae</taxon>
        <taxon>Saccoglossus</taxon>
    </lineage>
</organism>
<dbReference type="InterPro" id="IPR003347">
    <property type="entry name" value="JmjC_dom"/>
</dbReference>
<dbReference type="Pfam" id="PF13621">
    <property type="entry name" value="Cupin_8"/>
    <property type="match status" value="1"/>
</dbReference>
<dbReference type="PANTHER" id="PTHR43827">
    <property type="entry name" value="2,5-DIKETO-D-GLUCONIC ACID REDUCTASE"/>
    <property type="match status" value="1"/>
</dbReference>
<dbReference type="Proteomes" id="UP000694865">
    <property type="component" value="Unplaced"/>
</dbReference>
<feature type="signal peptide" evidence="1">
    <location>
        <begin position="1"/>
        <end position="21"/>
    </location>
</feature>
<feature type="chain" id="PRO_5046885043" evidence="1">
    <location>
        <begin position="22"/>
        <end position="1062"/>
    </location>
</feature>
<keyword evidence="1" id="KW-0732">Signal</keyword>
<dbReference type="InterPro" id="IPR023210">
    <property type="entry name" value="NADP_OxRdtase_dom"/>
</dbReference>
<dbReference type="Gene3D" id="3.20.20.100">
    <property type="entry name" value="NADP-dependent oxidoreductase domain"/>
    <property type="match status" value="1"/>
</dbReference>
<dbReference type="RefSeq" id="XP_002737509.2">
    <property type="nucleotide sequence ID" value="XM_002737463.2"/>
</dbReference>
<dbReference type="PANTHER" id="PTHR43827:SF8">
    <property type="entry name" value="ALDO_KETO REDUCTASE FAMILY PROTEIN"/>
    <property type="match status" value="1"/>
</dbReference>
<evidence type="ECO:0000313" key="4">
    <source>
        <dbReference type="RefSeq" id="XP_002737509.2"/>
    </source>
</evidence>
<dbReference type="InterPro" id="IPR020471">
    <property type="entry name" value="AKR"/>
</dbReference>
<dbReference type="GeneID" id="100370566"/>
<dbReference type="InterPro" id="IPR011047">
    <property type="entry name" value="Quinoprotein_ADH-like_sf"/>
</dbReference>
<gene>
    <name evidence="4" type="primary">LOC100370566</name>
</gene>
<dbReference type="SMART" id="SM00564">
    <property type="entry name" value="PQQ"/>
    <property type="match status" value="7"/>
</dbReference>
<dbReference type="InterPro" id="IPR002372">
    <property type="entry name" value="PQQ_rpt_dom"/>
</dbReference>
<evidence type="ECO:0000259" key="2">
    <source>
        <dbReference type="PROSITE" id="PS51184"/>
    </source>
</evidence>